<evidence type="ECO:0000313" key="2">
    <source>
        <dbReference type="Proteomes" id="UP000789396"/>
    </source>
</evidence>
<feature type="non-terminal residue" evidence="1">
    <location>
        <position position="1"/>
    </location>
</feature>
<dbReference type="OrthoDB" id="10419464at2759"/>
<dbReference type="EMBL" id="CAJVPZ010040881">
    <property type="protein sequence ID" value="CAG8760558.1"/>
    <property type="molecule type" value="Genomic_DNA"/>
</dbReference>
<protein>
    <submittedName>
        <fullName evidence="1">6234_t:CDS:1</fullName>
    </submittedName>
</protein>
<sequence length="220" mass="24689">ADKRRAAAADAEAYRRDTALPSLAKIMTKNEITENELDAATQTQYENLKNGEITEPDAIIAAEKLITEKISQQGASKKLNHLLTQAKKALKSGQKAQIETALKELVALTIADNVYWQQAYEAQPETNSLLSQLRNYSGQNNTKSPTPGFFRPQVLVLLFLVLALLGLNQEKRGLEIKKHRQSNQKNFLFSDNSLGKWYATRYFSREEEDGGLTFSVEVEI</sequence>
<evidence type="ECO:0000313" key="1">
    <source>
        <dbReference type="EMBL" id="CAG8760558.1"/>
    </source>
</evidence>
<accession>A0A9N9J0V6</accession>
<dbReference type="Proteomes" id="UP000789396">
    <property type="component" value="Unassembled WGS sequence"/>
</dbReference>
<comment type="caution">
    <text evidence="1">The sequence shown here is derived from an EMBL/GenBank/DDBJ whole genome shotgun (WGS) entry which is preliminary data.</text>
</comment>
<proteinExistence type="predicted"/>
<feature type="non-terminal residue" evidence="1">
    <location>
        <position position="220"/>
    </location>
</feature>
<keyword evidence="2" id="KW-1185">Reference proteome</keyword>
<gene>
    <name evidence="1" type="ORF">RFULGI_LOCUS14276</name>
</gene>
<dbReference type="AlphaFoldDB" id="A0A9N9J0V6"/>
<name>A0A9N9J0V6_9GLOM</name>
<reference evidence="1" key="1">
    <citation type="submission" date="2021-06" db="EMBL/GenBank/DDBJ databases">
        <authorList>
            <person name="Kallberg Y."/>
            <person name="Tangrot J."/>
            <person name="Rosling A."/>
        </authorList>
    </citation>
    <scope>NUCLEOTIDE SEQUENCE</scope>
    <source>
        <strain evidence="1">IN212</strain>
    </source>
</reference>
<organism evidence="1 2">
    <name type="scientific">Racocetra fulgida</name>
    <dbReference type="NCBI Taxonomy" id="60492"/>
    <lineage>
        <taxon>Eukaryota</taxon>
        <taxon>Fungi</taxon>
        <taxon>Fungi incertae sedis</taxon>
        <taxon>Mucoromycota</taxon>
        <taxon>Glomeromycotina</taxon>
        <taxon>Glomeromycetes</taxon>
        <taxon>Diversisporales</taxon>
        <taxon>Gigasporaceae</taxon>
        <taxon>Racocetra</taxon>
    </lineage>
</organism>